<proteinExistence type="predicted"/>
<dbReference type="Gene3D" id="3.40.630.30">
    <property type="match status" value="1"/>
</dbReference>
<evidence type="ECO:0000313" key="2">
    <source>
        <dbReference type="EMBL" id="UWX63198.1"/>
    </source>
</evidence>
<feature type="domain" description="N-acetyltransferase" evidence="1">
    <location>
        <begin position="7"/>
        <end position="160"/>
    </location>
</feature>
<dbReference type="EMBL" id="CP104213">
    <property type="protein sequence ID" value="UWX63198.1"/>
    <property type="molecule type" value="Genomic_DNA"/>
</dbReference>
<organism evidence="2 3">
    <name type="scientific">Deinococcus rubellus</name>
    <dbReference type="NCBI Taxonomy" id="1889240"/>
    <lineage>
        <taxon>Bacteria</taxon>
        <taxon>Thermotogati</taxon>
        <taxon>Deinococcota</taxon>
        <taxon>Deinococci</taxon>
        <taxon>Deinococcales</taxon>
        <taxon>Deinococcaceae</taxon>
        <taxon>Deinococcus</taxon>
    </lineage>
</organism>
<accession>A0ABY5YDU9</accession>
<evidence type="ECO:0000259" key="1">
    <source>
        <dbReference type="PROSITE" id="PS51186"/>
    </source>
</evidence>
<reference evidence="2" key="1">
    <citation type="submission" date="2022-09" db="EMBL/GenBank/DDBJ databases">
        <title>genome sequence of Deinococcus rubellus.</title>
        <authorList>
            <person name="Srinivasan S."/>
        </authorList>
    </citation>
    <scope>NUCLEOTIDE SEQUENCE</scope>
    <source>
        <strain evidence="2">Ant6</strain>
    </source>
</reference>
<dbReference type="PROSITE" id="PS51186">
    <property type="entry name" value="GNAT"/>
    <property type="match status" value="1"/>
</dbReference>
<dbReference type="InterPro" id="IPR016181">
    <property type="entry name" value="Acyl_CoA_acyltransferase"/>
</dbReference>
<protein>
    <submittedName>
        <fullName evidence="2">GNAT family N-acetyltransferase</fullName>
    </submittedName>
</protein>
<dbReference type="Proteomes" id="UP001060261">
    <property type="component" value="Chromosome"/>
</dbReference>
<dbReference type="InterPro" id="IPR000182">
    <property type="entry name" value="GNAT_dom"/>
</dbReference>
<evidence type="ECO:0000313" key="3">
    <source>
        <dbReference type="Proteomes" id="UP001060261"/>
    </source>
</evidence>
<dbReference type="SUPFAM" id="SSF55729">
    <property type="entry name" value="Acyl-CoA N-acyltransferases (Nat)"/>
    <property type="match status" value="1"/>
</dbReference>
<keyword evidence="3" id="KW-1185">Reference proteome</keyword>
<dbReference type="CDD" id="cd04301">
    <property type="entry name" value="NAT_SF"/>
    <property type="match status" value="1"/>
</dbReference>
<name>A0ABY5YDU9_9DEIO</name>
<sequence>MGLPKGYTFCVARHEDAALLARFRAAMFSDMGAPLEDGWKACWTAYFGAAVMDRRYWSVLAEVEGVPVSCAGLMFFPMVPVPSDPGGLRAHVQGVYTVPEQRGRGLGEALTREVLAEAQRRGVKSANLNAAVMGRPMYKRMGFEEAKAPEMRLNLGAWTE</sequence>
<dbReference type="RefSeq" id="WP_260559489.1">
    <property type="nucleotide sequence ID" value="NZ_BAABEC010000186.1"/>
</dbReference>
<dbReference type="Pfam" id="PF00583">
    <property type="entry name" value="Acetyltransf_1"/>
    <property type="match status" value="1"/>
</dbReference>
<gene>
    <name evidence="2" type="ORF">N0D28_10585</name>
</gene>